<evidence type="ECO:0000313" key="10">
    <source>
        <dbReference type="Proteomes" id="UP001484239"/>
    </source>
</evidence>
<gene>
    <name evidence="9" type="ORF">WI372_12505</name>
</gene>
<feature type="domain" description="MacB-like periplasmic core" evidence="8">
    <location>
        <begin position="18"/>
        <end position="206"/>
    </location>
</feature>
<sequence>MLIFHLARRSLANRLLTTGLTVLSIGLSVALLVGVENVRTGMRDSFANTVSGADLLVGSKGGTIQLLLYAVFGMGSPTANISYETWQEYENHSAVAWTVPYSLGDSHRGYRVIGTNDAFYEHYKYRGGQSIEVAEGRQAAGVFDLVLGADVAERLGYGLGDRIPVTHGMSQVGLMNHDELPFEVVGILDRTFTPVDRAIYVTLEGISAIHMGWESGAPPMLGEEVAADEVLAMDSIPIGQITSFLLGAESRAHTLLLQREISTNEDEPLMAVIPGVALAEMWRGIGYAEDGLRIVTFFVVLVGILGMVVSIYTSLDARRREMAILRAVGAGPKRIVSLLLLEAGLLAILGAVLGVALVYGLLFVFQPLIEARFGLYLPIRAMDDLQILYVIGVIVVGFVAGLVPAIKAYRTALHDGLSVRV</sequence>
<comment type="caution">
    <text evidence="9">The sequence shown here is derived from an EMBL/GenBank/DDBJ whole genome shotgun (WGS) entry which is preliminary data.</text>
</comment>
<comment type="subcellular location">
    <subcellularLocation>
        <location evidence="1">Cell membrane</location>
        <topology evidence="1">Multi-pass membrane protein</topology>
    </subcellularLocation>
</comment>
<evidence type="ECO:0000259" key="8">
    <source>
        <dbReference type="Pfam" id="PF12704"/>
    </source>
</evidence>
<organism evidence="9 10">
    <name type="scientific">Gaopeijia maritima</name>
    <dbReference type="NCBI Taxonomy" id="3119007"/>
    <lineage>
        <taxon>Bacteria</taxon>
        <taxon>Pseudomonadati</taxon>
        <taxon>Gemmatimonadota</taxon>
        <taxon>Longimicrobiia</taxon>
        <taxon>Gaopeijiales</taxon>
        <taxon>Gaopeijiaceae</taxon>
        <taxon>Gaopeijia</taxon>
    </lineage>
</organism>
<keyword evidence="4 6" id="KW-1133">Transmembrane helix</keyword>
<evidence type="ECO:0000256" key="5">
    <source>
        <dbReference type="ARBA" id="ARBA00023136"/>
    </source>
</evidence>
<evidence type="ECO:0000256" key="1">
    <source>
        <dbReference type="ARBA" id="ARBA00004651"/>
    </source>
</evidence>
<feature type="transmembrane region" description="Helical" evidence="6">
    <location>
        <begin position="336"/>
        <end position="365"/>
    </location>
</feature>
<evidence type="ECO:0000256" key="3">
    <source>
        <dbReference type="ARBA" id="ARBA00022692"/>
    </source>
</evidence>
<protein>
    <submittedName>
        <fullName evidence="9">ABC transporter permease</fullName>
    </submittedName>
</protein>
<accession>A0ABU9EAV6</accession>
<keyword evidence="10" id="KW-1185">Reference proteome</keyword>
<feature type="transmembrane region" description="Helical" evidence="6">
    <location>
        <begin position="385"/>
        <end position="406"/>
    </location>
</feature>
<name>A0ABU9EAV6_9BACT</name>
<dbReference type="PANTHER" id="PTHR43738:SF2">
    <property type="entry name" value="ABC TRANSPORTER PERMEASE"/>
    <property type="match status" value="1"/>
</dbReference>
<dbReference type="EMBL" id="JBBHLI010000007">
    <property type="protein sequence ID" value="MEK9501804.1"/>
    <property type="molecule type" value="Genomic_DNA"/>
</dbReference>
<dbReference type="InterPro" id="IPR025857">
    <property type="entry name" value="MacB_PCD"/>
</dbReference>
<dbReference type="Pfam" id="PF12704">
    <property type="entry name" value="MacB_PCD"/>
    <property type="match status" value="1"/>
</dbReference>
<feature type="domain" description="ABC3 transporter permease C-terminal" evidence="7">
    <location>
        <begin position="294"/>
        <end position="411"/>
    </location>
</feature>
<feature type="transmembrane region" description="Helical" evidence="6">
    <location>
        <begin position="15"/>
        <end position="35"/>
    </location>
</feature>
<evidence type="ECO:0000313" key="9">
    <source>
        <dbReference type="EMBL" id="MEK9501804.1"/>
    </source>
</evidence>
<feature type="transmembrane region" description="Helical" evidence="6">
    <location>
        <begin position="294"/>
        <end position="315"/>
    </location>
</feature>
<dbReference type="InterPro" id="IPR003838">
    <property type="entry name" value="ABC3_permease_C"/>
</dbReference>
<proteinExistence type="predicted"/>
<evidence type="ECO:0000259" key="7">
    <source>
        <dbReference type="Pfam" id="PF02687"/>
    </source>
</evidence>
<evidence type="ECO:0000256" key="2">
    <source>
        <dbReference type="ARBA" id="ARBA00022475"/>
    </source>
</evidence>
<evidence type="ECO:0000256" key="4">
    <source>
        <dbReference type="ARBA" id="ARBA00022989"/>
    </source>
</evidence>
<keyword evidence="5 6" id="KW-0472">Membrane</keyword>
<dbReference type="RefSeq" id="WP_405278853.1">
    <property type="nucleotide sequence ID" value="NZ_JBBHLI010000007.1"/>
</dbReference>
<dbReference type="Proteomes" id="UP001484239">
    <property type="component" value="Unassembled WGS sequence"/>
</dbReference>
<keyword evidence="2" id="KW-1003">Cell membrane</keyword>
<evidence type="ECO:0000256" key="6">
    <source>
        <dbReference type="SAM" id="Phobius"/>
    </source>
</evidence>
<keyword evidence="3 6" id="KW-0812">Transmembrane</keyword>
<reference evidence="9 10" key="1">
    <citation type="submission" date="2024-02" db="EMBL/GenBank/DDBJ databases">
        <title>A novel Gemmatimonadota bacterium.</title>
        <authorList>
            <person name="Du Z.-J."/>
            <person name="Ye Y.-Q."/>
        </authorList>
    </citation>
    <scope>NUCLEOTIDE SEQUENCE [LARGE SCALE GENOMIC DNA]</scope>
    <source>
        <strain evidence="9 10">DH-20</strain>
    </source>
</reference>
<dbReference type="PANTHER" id="PTHR43738">
    <property type="entry name" value="ABC TRANSPORTER, MEMBRANE PROTEIN"/>
    <property type="match status" value="1"/>
</dbReference>
<dbReference type="InterPro" id="IPR051125">
    <property type="entry name" value="ABC-4/HrtB_transporter"/>
</dbReference>
<dbReference type="Pfam" id="PF02687">
    <property type="entry name" value="FtsX"/>
    <property type="match status" value="1"/>
</dbReference>